<gene>
    <name evidence="2" type="ORF">ALMOND_2B029711</name>
</gene>
<dbReference type="Gramene" id="VVA26062">
    <property type="protein sequence ID" value="VVA26062"/>
    <property type="gene ID" value="Prudul26B029711"/>
</dbReference>
<organism evidence="2 3">
    <name type="scientific">Prunus dulcis</name>
    <name type="common">Almond</name>
    <name type="synonym">Amygdalus dulcis</name>
    <dbReference type="NCBI Taxonomy" id="3755"/>
    <lineage>
        <taxon>Eukaryota</taxon>
        <taxon>Viridiplantae</taxon>
        <taxon>Streptophyta</taxon>
        <taxon>Embryophyta</taxon>
        <taxon>Tracheophyta</taxon>
        <taxon>Spermatophyta</taxon>
        <taxon>Magnoliopsida</taxon>
        <taxon>eudicotyledons</taxon>
        <taxon>Gunneridae</taxon>
        <taxon>Pentapetalae</taxon>
        <taxon>rosids</taxon>
        <taxon>fabids</taxon>
        <taxon>Rosales</taxon>
        <taxon>Rosaceae</taxon>
        <taxon>Amygdaloideae</taxon>
        <taxon>Amygdaleae</taxon>
        <taxon>Prunus</taxon>
    </lineage>
</organism>
<evidence type="ECO:0000313" key="2">
    <source>
        <dbReference type="EMBL" id="VVA26062.1"/>
    </source>
</evidence>
<dbReference type="InParanoid" id="A0A5E4FE19"/>
<feature type="compositionally biased region" description="Low complexity" evidence="1">
    <location>
        <begin position="29"/>
        <end position="44"/>
    </location>
</feature>
<evidence type="ECO:0000256" key="1">
    <source>
        <dbReference type="SAM" id="MobiDB-lite"/>
    </source>
</evidence>
<protein>
    <submittedName>
        <fullName evidence="2">PREDICTED: LOC110765193 isoform X2</fullName>
    </submittedName>
</protein>
<accession>A0A5E4FE19</accession>
<feature type="compositionally biased region" description="Basic and acidic residues" evidence="1">
    <location>
        <begin position="1"/>
        <end position="11"/>
    </location>
</feature>
<name>A0A5E4FE19_PRUDU</name>
<proteinExistence type="predicted"/>
<evidence type="ECO:0000313" key="3">
    <source>
        <dbReference type="Proteomes" id="UP000327085"/>
    </source>
</evidence>
<reference evidence="3" key="1">
    <citation type="journal article" date="2020" name="Plant J.">
        <title>Transposons played a major role in the diversification between the closely related almond and peach genomes: results from the almond genome sequence.</title>
        <authorList>
            <person name="Alioto T."/>
            <person name="Alexiou K.G."/>
            <person name="Bardil A."/>
            <person name="Barteri F."/>
            <person name="Castanera R."/>
            <person name="Cruz F."/>
            <person name="Dhingra A."/>
            <person name="Duval H."/>
            <person name="Fernandez I Marti A."/>
            <person name="Frias L."/>
            <person name="Galan B."/>
            <person name="Garcia J.L."/>
            <person name="Howad W."/>
            <person name="Gomez-Garrido J."/>
            <person name="Gut M."/>
            <person name="Julca I."/>
            <person name="Morata J."/>
            <person name="Puigdomenech P."/>
            <person name="Ribeca P."/>
            <person name="Rubio Cabetas M.J."/>
            <person name="Vlasova A."/>
            <person name="Wirthensohn M."/>
            <person name="Garcia-Mas J."/>
            <person name="Gabaldon T."/>
            <person name="Casacuberta J.M."/>
            <person name="Arus P."/>
        </authorList>
    </citation>
    <scope>NUCLEOTIDE SEQUENCE [LARGE SCALE GENOMIC DNA]</scope>
    <source>
        <strain evidence="3">cv. Texas</strain>
    </source>
</reference>
<sequence length="117" mass="13009">MGQEENSKELENLCGPWMNVPPQRRPKNMSKGMGNQGSGSMNQGSRFDALRKVSEDFGFDNVDSGGMVARGTARKFFVYKKGVDFEKKIWTKTRQTNVGNMVMLGDISNKHGKSKAS</sequence>
<feature type="region of interest" description="Disordered" evidence="1">
    <location>
        <begin position="1"/>
        <end position="44"/>
    </location>
</feature>
<dbReference type="AlphaFoldDB" id="A0A5E4FE19"/>
<dbReference type="Proteomes" id="UP000327085">
    <property type="component" value="Chromosome 6"/>
</dbReference>
<dbReference type="EMBL" id="CABIKO010000101">
    <property type="protein sequence ID" value="VVA26062.1"/>
    <property type="molecule type" value="Genomic_DNA"/>
</dbReference>